<dbReference type="AlphaFoldDB" id="A0AAV9QUC7"/>
<proteinExistence type="predicted"/>
<dbReference type="EMBL" id="JAHHUM010002901">
    <property type="protein sequence ID" value="KAK5600045.1"/>
    <property type="molecule type" value="Genomic_DNA"/>
</dbReference>
<dbReference type="Proteomes" id="UP001311232">
    <property type="component" value="Unassembled WGS sequence"/>
</dbReference>
<keyword evidence="3" id="KW-1185">Reference proteome</keyword>
<accession>A0AAV9QUC7</accession>
<name>A0AAV9QUC7_9TELE</name>
<protein>
    <recommendedName>
        <fullName evidence="4">Secreted protein</fullName>
    </recommendedName>
</protein>
<keyword evidence="1" id="KW-0472">Membrane</keyword>
<evidence type="ECO:0000256" key="1">
    <source>
        <dbReference type="SAM" id="Phobius"/>
    </source>
</evidence>
<evidence type="ECO:0000313" key="2">
    <source>
        <dbReference type="EMBL" id="KAK5600045.1"/>
    </source>
</evidence>
<feature type="transmembrane region" description="Helical" evidence="1">
    <location>
        <begin position="12"/>
        <end position="31"/>
    </location>
</feature>
<evidence type="ECO:0008006" key="4">
    <source>
        <dbReference type="Google" id="ProtNLM"/>
    </source>
</evidence>
<sequence>MHIFIITIKRRNIFHVFIFFSVYICYVASGLKQSRSNQYLGRCTSSPASSLLPITASAGEICKHAWCHYNRNPDWFLEASLAQTTYTFPLLHSSPSPPSIPSLSCSPMLHLSSPFTQQWLSSF</sequence>
<keyword evidence="1" id="KW-0812">Transmembrane</keyword>
<organism evidence="2 3">
    <name type="scientific">Crenichthys baileyi</name>
    <name type="common">White River springfish</name>
    <dbReference type="NCBI Taxonomy" id="28760"/>
    <lineage>
        <taxon>Eukaryota</taxon>
        <taxon>Metazoa</taxon>
        <taxon>Chordata</taxon>
        <taxon>Craniata</taxon>
        <taxon>Vertebrata</taxon>
        <taxon>Euteleostomi</taxon>
        <taxon>Actinopterygii</taxon>
        <taxon>Neopterygii</taxon>
        <taxon>Teleostei</taxon>
        <taxon>Neoteleostei</taxon>
        <taxon>Acanthomorphata</taxon>
        <taxon>Ovalentaria</taxon>
        <taxon>Atherinomorphae</taxon>
        <taxon>Cyprinodontiformes</taxon>
        <taxon>Goodeidae</taxon>
        <taxon>Crenichthys</taxon>
    </lineage>
</organism>
<keyword evidence="1" id="KW-1133">Transmembrane helix</keyword>
<evidence type="ECO:0000313" key="3">
    <source>
        <dbReference type="Proteomes" id="UP001311232"/>
    </source>
</evidence>
<reference evidence="2 3" key="1">
    <citation type="submission" date="2021-06" db="EMBL/GenBank/DDBJ databases">
        <authorList>
            <person name="Palmer J.M."/>
        </authorList>
    </citation>
    <scope>NUCLEOTIDE SEQUENCE [LARGE SCALE GENOMIC DNA]</scope>
    <source>
        <strain evidence="2 3">MEX-2019</strain>
        <tissue evidence="2">Muscle</tissue>
    </source>
</reference>
<comment type="caution">
    <text evidence="2">The sequence shown here is derived from an EMBL/GenBank/DDBJ whole genome shotgun (WGS) entry which is preliminary data.</text>
</comment>
<gene>
    <name evidence="2" type="ORF">CRENBAI_010408</name>
</gene>